<dbReference type="KEGG" id="flh:EJ997_12040"/>
<reference evidence="1 2" key="1">
    <citation type="submission" date="2018-12" db="EMBL/GenBank/DDBJ databases">
        <title>Complete genome sequence of Flaviflexus sp. H23T48.</title>
        <authorList>
            <person name="Bae J.-W."/>
            <person name="Lee J.-Y."/>
        </authorList>
    </citation>
    <scope>NUCLEOTIDE SEQUENCE [LARGE SCALE GENOMIC DNA]</scope>
    <source>
        <strain evidence="1 2">H23T48</strain>
    </source>
</reference>
<organism evidence="1 2">
    <name type="scientific">Flaviflexus ciconiae</name>
    <dbReference type="NCBI Taxonomy" id="2496867"/>
    <lineage>
        <taxon>Bacteria</taxon>
        <taxon>Bacillati</taxon>
        <taxon>Actinomycetota</taxon>
        <taxon>Actinomycetes</taxon>
        <taxon>Actinomycetales</taxon>
        <taxon>Actinomycetaceae</taxon>
        <taxon>Flaviflexus</taxon>
    </lineage>
</organism>
<proteinExistence type="predicted"/>
<accession>A0A3Q9G993</accession>
<dbReference type="RefSeq" id="WP_126704763.1">
    <property type="nucleotide sequence ID" value="NZ_CP034593.1"/>
</dbReference>
<dbReference type="Proteomes" id="UP000280344">
    <property type="component" value="Chromosome"/>
</dbReference>
<dbReference type="EMBL" id="CP034593">
    <property type="protein sequence ID" value="AZQ77961.1"/>
    <property type="molecule type" value="Genomic_DNA"/>
</dbReference>
<dbReference type="AlphaFoldDB" id="A0A3Q9G993"/>
<gene>
    <name evidence="1" type="ORF">EJ997_12040</name>
</gene>
<sequence>MTFRILEVTIAVAISITFLWASSNRVQRLHHLRLVDRCFDAIGDLIGVLTFLPPSKALARRRDLQFELVGEHRTILSLNKDHHSTAKAIWRGHLMIQKIGYEILDTATQKNEQDLSVAEIDKLAIRIRAAHTHYTQFLNER</sequence>
<keyword evidence="2" id="KW-1185">Reference proteome</keyword>
<name>A0A3Q9G993_9ACTO</name>
<evidence type="ECO:0000313" key="2">
    <source>
        <dbReference type="Proteomes" id="UP000280344"/>
    </source>
</evidence>
<protein>
    <submittedName>
        <fullName evidence="1">Uncharacterized protein</fullName>
    </submittedName>
</protein>
<evidence type="ECO:0000313" key="1">
    <source>
        <dbReference type="EMBL" id="AZQ77961.1"/>
    </source>
</evidence>